<evidence type="ECO:0000256" key="1">
    <source>
        <dbReference type="SAM" id="MobiDB-lite"/>
    </source>
</evidence>
<dbReference type="AlphaFoldDB" id="A0A1L7WZZ9"/>
<gene>
    <name evidence="2" type="ORF">PAC_08241</name>
</gene>
<keyword evidence="3" id="KW-1185">Reference proteome</keyword>
<accession>A0A1L7WZZ9</accession>
<dbReference type="EMBL" id="FJOG01000011">
    <property type="protein sequence ID" value="CZR58349.1"/>
    <property type="molecule type" value="Genomic_DNA"/>
</dbReference>
<dbReference type="Proteomes" id="UP000184330">
    <property type="component" value="Unassembled WGS sequence"/>
</dbReference>
<name>A0A1L7WZZ9_9HELO</name>
<protein>
    <submittedName>
        <fullName evidence="2">Uncharacterized protein</fullName>
    </submittedName>
</protein>
<evidence type="ECO:0000313" key="3">
    <source>
        <dbReference type="Proteomes" id="UP000184330"/>
    </source>
</evidence>
<organism evidence="2 3">
    <name type="scientific">Phialocephala subalpina</name>
    <dbReference type="NCBI Taxonomy" id="576137"/>
    <lineage>
        <taxon>Eukaryota</taxon>
        <taxon>Fungi</taxon>
        <taxon>Dikarya</taxon>
        <taxon>Ascomycota</taxon>
        <taxon>Pezizomycotina</taxon>
        <taxon>Leotiomycetes</taxon>
        <taxon>Helotiales</taxon>
        <taxon>Mollisiaceae</taxon>
        <taxon>Phialocephala</taxon>
        <taxon>Phialocephala fortinii species complex</taxon>
    </lineage>
</organism>
<reference evidence="2 3" key="1">
    <citation type="submission" date="2016-03" db="EMBL/GenBank/DDBJ databases">
        <authorList>
            <person name="Ploux O."/>
        </authorList>
    </citation>
    <scope>NUCLEOTIDE SEQUENCE [LARGE SCALE GENOMIC DNA]</scope>
    <source>
        <strain evidence="2 3">UAMH 11012</strain>
    </source>
</reference>
<sequence length="253" mass="28870">MDSSGNRPLLRVPSMPSEHCPSTAKHQIAALNSKRRGLSIKGTKAQLIERISIECMREIHHRKLHDLKQEALKNVIPEVFQEEADGSLWDGQKWTHIDGGIQERHTFSDAVVADLKVAKSIAVRRYIWDRYRYQGWYGDELRQHMTKALPNLESVMLVSGSDSGDGRVICAARGHIELDDKPYSIDELDLLNDDRGMTGFLLSREVVGHFLKRSETEVVPDIRYVQAKRITKVPGEYCDHTREEPYAVILKAR</sequence>
<evidence type="ECO:0000313" key="2">
    <source>
        <dbReference type="EMBL" id="CZR58349.1"/>
    </source>
</evidence>
<proteinExistence type="predicted"/>
<dbReference type="STRING" id="576137.A0A1L7WZZ9"/>
<feature type="region of interest" description="Disordered" evidence="1">
    <location>
        <begin position="1"/>
        <end position="21"/>
    </location>
</feature>